<evidence type="ECO:0000256" key="1">
    <source>
        <dbReference type="ARBA" id="ARBA00001941"/>
    </source>
</evidence>
<evidence type="ECO:0000313" key="11">
    <source>
        <dbReference type="Proteomes" id="UP000632377"/>
    </source>
</evidence>
<dbReference type="GO" id="GO:0004177">
    <property type="term" value="F:aminopeptidase activity"/>
    <property type="evidence" value="ECO:0007669"/>
    <property type="project" value="UniProtKB-KW"/>
</dbReference>
<evidence type="ECO:0000256" key="6">
    <source>
        <dbReference type="ARBA" id="ARBA00022670"/>
    </source>
</evidence>
<gene>
    <name evidence="10" type="ORF">JK636_12085</name>
</gene>
<sequence>MENFKENLEKYAELAVKVGINIQKGQTLVINAPLPAAEFVRAAAKKAYEAGAKNVHVEWADEEVTRIKYLNAPEEAFSEYPMWRAQGLEEMAKEGAGFLSISASNPDLLKGVDPERISVANKTASKALDGYRSYVMADKAAWCVISVPTKEWAAKVFPDADAEKSVEKLWENIFKATRVDRENPVEAWKDHTNNLNSKLDYLNSKNFKKLHYKSPVTDLTIELPEKHLWAGGGSNVEGGNYEGTYFVANMPTEEVFTMPKRDGVNGTVRSTKPLNYSGNLIDNFTLKFENGKVVDFSAEQGYETLKKLIETDEGSHYLGEVALVPHDSPISNTNIIFFNTLFDENASCHFALGKAYPTNLEGGASMSEEELTKNGANTSLTHVDFMVGSPDLNIDGETADGKLEPIFRNGNWAF</sequence>
<evidence type="ECO:0000256" key="2">
    <source>
        <dbReference type="ARBA" id="ARBA00001946"/>
    </source>
</evidence>
<keyword evidence="7" id="KW-0479">Metal-binding</keyword>
<accession>A0ABS1TAW4</accession>
<dbReference type="RefSeq" id="WP_202749258.1">
    <property type="nucleotide sequence ID" value="NZ_JAESWC010000007.1"/>
</dbReference>
<protein>
    <submittedName>
        <fullName evidence="10">Aminopeptidase</fullName>
    </submittedName>
</protein>
<keyword evidence="11" id="KW-1185">Reference proteome</keyword>
<dbReference type="InterPro" id="IPR000787">
    <property type="entry name" value="Peptidase_M29"/>
</dbReference>
<organism evidence="10 11">
    <name type="scientific">Clostridium rhizosphaerae</name>
    <dbReference type="NCBI Taxonomy" id="2803861"/>
    <lineage>
        <taxon>Bacteria</taxon>
        <taxon>Bacillati</taxon>
        <taxon>Bacillota</taxon>
        <taxon>Clostridia</taxon>
        <taxon>Eubacteriales</taxon>
        <taxon>Clostridiaceae</taxon>
        <taxon>Clostridium</taxon>
    </lineage>
</organism>
<dbReference type="PRINTS" id="PR00919">
    <property type="entry name" value="THERMOPTASE"/>
</dbReference>
<name>A0ABS1TAW4_9CLOT</name>
<dbReference type="Pfam" id="PF02073">
    <property type="entry name" value="Peptidase_M29"/>
    <property type="match status" value="1"/>
</dbReference>
<keyword evidence="9" id="KW-0482">Metalloprotease</keyword>
<comment type="caution">
    <text evidence="10">The sequence shown here is derived from an EMBL/GenBank/DDBJ whole genome shotgun (WGS) entry which is preliminary data.</text>
</comment>
<evidence type="ECO:0000256" key="8">
    <source>
        <dbReference type="ARBA" id="ARBA00022801"/>
    </source>
</evidence>
<evidence type="ECO:0000256" key="7">
    <source>
        <dbReference type="ARBA" id="ARBA00022723"/>
    </source>
</evidence>
<evidence type="ECO:0000256" key="4">
    <source>
        <dbReference type="ARBA" id="ARBA00008236"/>
    </source>
</evidence>
<comment type="cofactor">
    <cofactor evidence="1">
        <name>Co(2+)</name>
        <dbReference type="ChEBI" id="CHEBI:48828"/>
    </cofactor>
</comment>
<dbReference type="InterPro" id="IPR052170">
    <property type="entry name" value="M29_Exopeptidase"/>
</dbReference>
<evidence type="ECO:0000256" key="5">
    <source>
        <dbReference type="ARBA" id="ARBA00022438"/>
    </source>
</evidence>
<evidence type="ECO:0000256" key="9">
    <source>
        <dbReference type="ARBA" id="ARBA00023049"/>
    </source>
</evidence>
<dbReference type="InterPro" id="IPR035097">
    <property type="entry name" value="M29_N-terminal"/>
</dbReference>
<keyword evidence="8" id="KW-0378">Hydrolase</keyword>
<dbReference type="Proteomes" id="UP000632377">
    <property type="component" value="Unassembled WGS sequence"/>
</dbReference>
<dbReference type="PANTHER" id="PTHR34448:SF3">
    <property type="entry name" value="AMINOPEPTIDASE AMPS"/>
    <property type="match status" value="1"/>
</dbReference>
<evidence type="ECO:0000313" key="10">
    <source>
        <dbReference type="EMBL" id="MBL4936496.1"/>
    </source>
</evidence>
<keyword evidence="6" id="KW-0645">Protease</keyword>
<comment type="cofactor">
    <cofactor evidence="3">
        <name>Zn(2+)</name>
        <dbReference type="ChEBI" id="CHEBI:29105"/>
    </cofactor>
</comment>
<comment type="cofactor">
    <cofactor evidence="2">
        <name>Mg(2+)</name>
        <dbReference type="ChEBI" id="CHEBI:18420"/>
    </cofactor>
</comment>
<dbReference type="Gene3D" id="3.40.1830.10">
    <property type="entry name" value="Thermophilic metalloprotease (M29)"/>
    <property type="match status" value="1"/>
</dbReference>
<dbReference type="EMBL" id="JAESWC010000007">
    <property type="protein sequence ID" value="MBL4936496.1"/>
    <property type="molecule type" value="Genomic_DNA"/>
</dbReference>
<proteinExistence type="inferred from homology"/>
<dbReference type="PANTHER" id="PTHR34448">
    <property type="entry name" value="AMINOPEPTIDASE"/>
    <property type="match status" value="1"/>
</dbReference>
<evidence type="ECO:0000256" key="3">
    <source>
        <dbReference type="ARBA" id="ARBA00001947"/>
    </source>
</evidence>
<comment type="similarity">
    <text evidence="4">Belongs to the peptidase M29 family.</text>
</comment>
<reference evidence="10 11" key="1">
    <citation type="submission" date="2021-01" db="EMBL/GenBank/DDBJ databases">
        <title>Genome public.</title>
        <authorList>
            <person name="Liu C."/>
            <person name="Sun Q."/>
        </authorList>
    </citation>
    <scope>NUCLEOTIDE SEQUENCE [LARGE SCALE GENOMIC DNA]</scope>
    <source>
        <strain evidence="10 11">YIM B02515</strain>
    </source>
</reference>
<keyword evidence="5 10" id="KW-0031">Aminopeptidase</keyword>
<dbReference type="SUPFAM" id="SSF144052">
    <property type="entry name" value="Thermophilic metalloprotease-like"/>
    <property type="match status" value="1"/>
</dbReference>